<dbReference type="InterPro" id="IPR003811">
    <property type="entry name" value="G3P_acylTferase_PlsY"/>
</dbReference>
<feature type="transmembrane region" description="Helical" evidence="10">
    <location>
        <begin position="146"/>
        <end position="163"/>
    </location>
</feature>
<comment type="pathway">
    <text evidence="10">Lipid metabolism; phospholipid metabolism.</text>
</comment>
<evidence type="ECO:0000256" key="6">
    <source>
        <dbReference type="ARBA" id="ARBA00023098"/>
    </source>
</evidence>
<gene>
    <name evidence="10 11" type="primary">plsY</name>
    <name evidence="11" type="ORF">LKD32_02910</name>
</gene>
<keyword evidence="7 10" id="KW-0472">Membrane</keyword>
<keyword evidence="4 10" id="KW-0812">Transmembrane</keyword>
<dbReference type="PANTHER" id="PTHR30309">
    <property type="entry name" value="INNER MEMBRANE PROTEIN YGIH"/>
    <property type="match status" value="1"/>
</dbReference>
<comment type="subunit">
    <text evidence="10">Probably interacts with PlsX.</text>
</comment>
<dbReference type="EMBL" id="JAJEPU010000005">
    <property type="protein sequence ID" value="MCC2163842.1"/>
    <property type="molecule type" value="Genomic_DNA"/>
</dbReference>
<organism evidence="11 12">
    <name type="scientific">Brotaphodocola catenula</name>
    <dbReference type="NCBI Taxonomy" id="2885361"/>
    <lineage>
        <taxon>Bacteria</taxon>
        <taxon>Bacillati</taxon>
        <taxon>Bacillota</taxon>
        <taxon>Clostridia</taxon>
        <taxon>Lachnospirales</taxon>
        <taxon>Lachnospiraceae</taxon>
        <taxon>Brotaphodocola</taxon>
    </lineage>
</organism>
<keyword evidence="3 10" id="KW-0808">Transferase</keyword>
<dbReference type="SMART" id="SM01207">
    <property type="entry name" value="G3P_acyltransf"/>
    <property type="match status" value="1"/>
</dbReference>
<dbReference type="GO" id="GO:0008654">
    <property type="term" value="P:phospholipid biosynthetic process"/>
    <property type="evidence" value="ECO:0007669"/>
    <property type="project" value="UniProtKB-UniRule"/>
</dbReference>
<keyword evidence="1 10" id="KW-1003">Cell membrane</keyword>
<keyword evidence="12" id="KW-1185">Reference proteome</keyword>
<evidence type="ECO:0000256" key="9">
    <source>
        <dbReference type="ARBA" id="ARBA00023264"/>
    </source>
</evidence>
<evidence type="ECO:0000256" key="4">
    <source>
        <dbReference type="ARBA" id="ARBA00022692"/>
    </source>
</evidence>
<keyword evidence="11" id="KW-0012">Acyltransferase</keyword>
<evidence type="ECO:0000256" key="2">
    <source>
        <dbReference type="ARBA" id="ARBA00022516"/>
    </source>
</evidence>
<dbReference type="RefSeq" id="WP_308450620.1">
    <property type="nucleotide sequence ID" value="NZ_JAJEPU010000005.1"/>
</dbReference>
<evidence type="ECO:0000256" key="10">
    <source>
        <dbReference type="HAMAP-Rule" id="MF_01043"/>
    </source>
</evidence>
<comment type="similarity">
    <text evidence="10">Belongs to the PlsY family.</text>
</comment>
<dbReference type="Pfam" id="PF02660">
    <property type="entry name" value="G3P_acyltransf"/>
    <property type="match status" value="1"/>
</dbReference>
<evidence type="ECO:0000256" key="8">
    <source>
        <dbReference type="ARBA" id="ARBA00023209"/>
    </source>
</evidence>
<feature type="transmembrane region" description="Helical" evidence="10">
    <location>
        <begin position="81"/>
        <end position="102"/>
    </location>
</feature>
<reference evidence="11" key="1">
    <citation type="submission" date="2021-10" db="EMBL/GenBank/DDBJ databases">
        <title>Anaerobic single-cell dispensing facilitates the cultivation of human gut bacteria.</title>
        <authorList>
            <person name="Afrizal A."/>
        </authorList>
    </citation>
    <scope>NUCLEOTIDE SEQUENCE</scope>
    <source>
        <strain evidence="11">CLA-AA-H274</strain>
    </source>
</reference>
<keyword evidence="9 10" id="KW-1208">Phospholipid metabolism</keyword>
<evidence type="ECO:0000256" key="7">
    <source>
        <dbReference type="ARBA" id="ARBA00023136"/>
    </source>
</evidence>
<protein>
    <recommendedName>
        <fullName evidence="10">Glycerol-3-phosphate acyltransferase</fullName>
    </recommendedName>
    <alternativeName>
        <fullName evidence="10">Acyl-PO4 G3P acyltransferase</fullName>
    </alternativeName>
    <alternativeName>
        <fullName evidence="10">Acyl-phosphate--glycerol-3-phosphate acyltransferase</fullName>
    </alternativeName>
    <alternativeName>
        <fullName evidence="10">G3P acyltransferase</fullName>
        <shortName evidence="10">GPAT</shortName>
        <ecNumber evidence="10">2.3.1.275</ecNumber>
    </alternativeName>
    <alternativeName>
        <fullName evidence="10">Lysophosphatidic acid synthase</fullName>
        <shortName evidence="10">LPA synthase</shortName>
    </alternativeName>
</protein>
<comment type="function">
    <text evidence="10">Catalyzes the transfer of an acyl group from acyl-phosphate (acyl-PO(4)) to glycerol-3-phosphate (G3P) to form lysophosphatidic acid (LPA). This enzyme utilizes acyl-phosphate as fatty acyl donor, but not acyl-CoA or acyl-ACP.</text>
</comment>
<evidence type="ECO:0000256" key="3">
    <source>
        <dbReference type="ARBA" id="ARBA00022679"/>
    </source>
</evidence>
<feature type="transmembrane region" description="Helical" evidence="10">
    <location>
        <begin position="122"/>
        <end position="139"/>
    </location>
</feature>
<proteinExistence type="inferred from homology"/>
<keyword evidence="6 10" id="KW-0443">Lipid metabolism</keyword>
<sequence length="213" mass="23510">MERLICLVMGYVFGLFQTGYLYSRSKHMDIRNYGSGNSGSTNVLRVMGKKAGLVVFLGDAGKMILACLLTRVIFRSQPESLYLYLLYTGFGVILGHNFPFYMGFKGGKGIAASAGLLVSTDWRLMLICLVVFVMAVAITRYVSLGSILVMICFAIGMIYFGLIRRDYGLADSCQTEFAGIALAISLMGIWRHHTNIRRLLNGTENKLGAKKNA</sequence>
<dbReference type="HAMAP" id="MF_01043">
    <property type="entry name" value="PlsY"/>
    <property type="match status" value="1"/>
</dbReference>
<feature type="transmembrane region" description="Helical" evidence="10">
    <location>
        <begin position="169"/>
        <end position="190"/>
    </location>
</feature>
<dbReference type="NCBIfam" id="TIGR00023">
    <property type="entry name" value="glycerol-3-phosphate 1-O-acyltransferase PlsY"/>
    <property type="match status" value="1"/>
</dbReference>
<dbReference type="EC" id="2.3.1.275" evidence="10"/>
<comment type="caution">
    <text evidence="11">The sequence shown here is derived from an EMBL/GenBank/DDBJ whole genome shotgun (WGS) entry which is preliminary data.</text>
</comment>
<keyword evidence="5 10" id="KW-1133">Transmembrane helix</keyword>
<dbReference type="GO" id="GO:0005886">
    <property type="term" value="C:plasma membrane"/>
    <property type="evidence" value="ECO:0007669"/>
    <property type="project" value="UniProtKB-SubCell"/>
</dbReference>
<dbReference type="GO" id="GO:0043772">
    <property type="term" value="F:acyl-phosphate glycerol-3-phosphate acyltransferase activity"/>
    <property type="evidence" value="ECO:0007669"/>
    <property type="project" value="UniProtKB-UniRule"/>
</dbReference>
<comment type="catalytic activity">
    <reaction evidence="10">
        <text>an acyl phosphate + sn-glycerol 3-phosphate = a 1-acyl-sn-glycero-3-phosphate + phosphate</text>
        <dbReference type="Rhea" id="RHEA:34075"/>
        <dbReference type="ChEBI" id="CHEBI:43474"/>
        <dbReference type="ChEBI" id="CHEBI:57597"/>
        <dbReference type="ChEBI" id="CHEBI:57970"/>
        <dbReference type="ChEBI" id="CHEBI:59918"/>
        <dbReference type="EC" id="2.3.1.275"/>
    </reaction>
</comment>
<name>A0AAE3ARA4_9FIRM</name>
<dbReference type="Proteomes" id="UP001198962">
    <property type="component" value="Unassembled WGS sequence"/>
</dbReference>
<keyword evidence="8 10" id="KW-0594">Phospholipid biosynthesis</keyword>
<evidence type="ECO:0000256" key="5">
    <source>
        <dbReference type="ARBA" id="ARBA00022989"/>
    </source>
</evidence>
<dbReference type="PANTHER" id="PTHR30309:SF0">
    <property type="entry name" value="GLYCEROL-3-PHOSPHATE ACYLTRANSFERASE-RELATED"/>
    <property type="match status" value="1"/>
</dbReference>
<evidence type="ECO:0000313" key="12">
    <source>
        <dbReference type="Proteomes" id="UP001198962"/>
    </source>
</evidence>
<evidence type="ECO:0000313" key="11">
    <source>
        <dbReference type="EMBL" id="MCC2163842.1"/>
    </source>
</evidence>
<evidence type="ECO:0000256" key="1">
    <source>
        <dbReference type="ARBA" id="ARBA00022475"/>
    </source>
</evidence>
<keyword evidence="2 10" id="KW-0444">Lipid biosynthesis</keyword>
<feature type="transmembrane region" description="Helical" evidence="10">
    <location>
        <begin position="51"/>
        <end position="74"/>
    </location>
</feature>
<accession>A0AAE3ARA4</accession>
<dbReference type="AlphaFoldDB" id="A0AAE3ARA4"/>
<comment type="subcellular location">
    <subcellularLocation>
        <location evidence="10">Cell membrane</location>
        <topology evidence="10">Multi-pass membrane protein</topology>
    </subcellularLocation>
</comment>